<feature type="signal peptide" evidence="2">
    <location>
        <begin position="1"/>
        <end position="22"/>
    </location>
</feature>
<feature type="region of interest" description="Disordered" evidence="1">
    <location>
        <begin position="178"/>
        <end position="220"/>
    </location>
</feature>
<dbReference type="Proteomes" id="UP000695022">
    <property type="component" value="Unplaced"/>
</dbReference>
<evidence type="ECO:0000313" key="3">
    <source>
        <dbReference type="Proteomes" id="UP000695022"/>
    </source>
</evidence>
<name>A0ABM1F059_PRICU</name>
<evidence type="ECO:0000256" key="1">
    <source>
        <dbReference type="SAM" id="MobiDB-lite"/>
    </source>
</evidence>
<evidence type="ECO:0000313" key="4">
    <source>
        <dbReference type="RefSeq" id="XP_014677830.1"/>
    </source>
</evidence>
<organism evidence="3 4">
    <name type="scientific">Priapulus caudatus</name>
    <name type="common">Priapulid worm</name>
    <dbReference type="NCBI Taxonomy" id="37621"/>
    <lineage>
        <taxon>Eukaryota</taxon>
        <taxon>Metazoa</taxon>
        <taxon>Ecdysozoa</taxon>
        <taxon>Scalidophora</taxon>
        <taxon>Priapulida</taxon>
        <taxon>Priapulimorpha</taxon>
        <taxon>Priapulimorphida</taxon>
        <taxon>Priapulidae</taxon>
        <taxon>Priapulus</taxon>
    </lineage>
</organism>
<accession>A0ABM1F059</accession>
<keyword evidence="2" id="KW-0732">Signal</keyword>
<keyword evidence="3" id="KW-1185">Reference proteome</keyword>
<sequence length="276" mass="30616">MALLHCIAVLQELGMLCQRATPARIPTEQPLSGQRKSLPNPTVDIERSTLDEPYYEATLGGSTGRADSGAGSTEGAFARVFCADLPCLTRCSYKKHRDQVKRLQVVPRYEPVYIDAPFETKPQIPPTYAEPQVAPPYPEPPHVAPPHVAPPHVAPPYPEHIHGYETQELGMFVPEGDTSAHTDPNTSYRPTTPPNPNVTYGPPQTTTTTTMAGARVQPPDQRKDIPYVETALEQKVRLSSEFKSMRYREFGLMCAEASRTGQGMASAWRTRRQVRH</sequence>
<dbReference type="GeneID" id="106817657"/>
<protein>
    <submittedName>
        <fullName evidence="4">Uncharacterized protein LOC106817657</fullName>
    </submittedName>
</protein>
<evidence type="ECO:0000256" key="2">
    <source>
        <dbReference type="SAM" id="SignalP"/>
    </source>
</evidence>
<gene>
    <name evidence="4" type="primary">LOC106817657</name>
</gene>
<proteinExistence type="predicted"/>
<dbReference type="RefSeq" id="XP_014677830.1">
    <property type="nucleotide sequence ID" value="XM_014822344.1"/>
</dbReference>
<reference evidence="4" key="1">
    <citation type="submission" date="2025-08" db="UniProtKB">
        <authorList>
            <consortium name="RefSeq"/>
        </authorList>
    </citation>
    <scope>IDENTIFICATION</scope>
</reference>
<feature type="compositionally biased region" description="Polar residues" evidence="1">
    <location>
        <begin position="179"/>
        <end position="190"/>
    </location>
</feature>
<feature type="chain" id="PRO_5046099124" evidence="2">
    <location>
        <begin position="23"/>
        <end position="276"/>
    </location>
</feature>